<comment type="caution">
    <text evidence="1">The sequence shown here is derived from an EMBL/GenBank/DDBJ whole genome shotgun (WGS) entry which is preliminary data.</text>
</comment>
<accession>A0ABT6W4P3</accession>
<organism evidence="1 2">
    <name type="scientific">Streptantibioticus silvisoli</name>
    <dbReference type="NCBI Taxonomy" id="2705255"/>
    <lineage>
        <taxon>Bacteria</taxon>
        <taxon>Bacillati</taxon>
        <taxon>Actinomycetota</taxon>
        <taxon>Actinomycetes</taxon>
        <taxon>Kitasatosporales</taxon>
        <taxon>Streptomycetaceae</taxon>
        <taxon>Streptantibioticus</taxon>
    </lineage>
</organism>
<name>A0ABT6W4P3_9ACTN</name>
<proteinExistence type="predicted"/>
<sequence>MTGASTNIDLMSVTDVWLSVSITGTSTGTSPTLTVGLDVRDPDGNWFPSVLAATELTAGPGRVSACAGLHMPSAAAMVLPRWARVTWTIGGTNPVFPGASICLVGR</sequence>
<evidence type="ECO:0000313" key="1">
    <source>
        <dbReference type="EMBL" id="MDI5965726.1"/>
    </source>
</evidence>
<keyword evidence="2" id="KW-1185">Reference proteome</keyword>
<gene>
    <name evidence="1" type="ORF">POF43_023870</name>
</gene>
<dbReference type="Proteomes" id="UP001156398">
    <property type="component" value="Unassembled WGS sequence"/>
</dbReference>
<protein>
    <submittedName>
        <fullName evidence="1">Uncharacterized protein</fullName>
    </submittedName>
</protein>
<dbReference type="EMBL" id="JAAGKO020000040">
    <property type="protein sequence ID" value="MDI5965726.1"/>
    <property type="molecule type" value="Genomic_DNA"/>
</dbReference>
<dbReference type="RefSeq" id="WP_271322114.1">
    <property type="nucleotide sequence ID" value="NZ_JAAGKO020000040.1"/>
</dbReference>
<reference evidence="1 2" key="1">
    <citation type="submission" date="2023-05" db="EMBL/GenBank/DDBJ databases">
        <title>Streptantibioticus silvisoli sp. nov., acidotolerant actinomycetes 1 from pine litter.</title>
        <authorList>
            <person name="Swiecimska M."/>
            <person name="Golinska P."/>
            <person name="Sangal V."/>
            <person name="Wachnowicz B."/>
            <person name="Goodfellow M."/>
        </authorList>
    </citation>
    <scope>NUCLEOTIDE SEQUENCE [LARGE SCALE GENOMIC DNA]</scope>
    <source>
        <strain evidence="1 2">SL54</strain>
    </source>
</reference>
<evidence type="ECO:0000313" key="2">
    <source>
        <dbReference type="Proteomes" id="UP001156398"/>
    </source>
</evidence>